<comment type="similarity">
    <text evidence="1">Belongs to the LytR/CpsA/Psr (LCP) family.</text>
</comment>
<evidence type="ECO:0000313" key="5">
    <source>
        <dbReference type="Proteomes" id="UP001500618"/>
    </source>
</evidence>
<sequence>MAESETSPQRRRLPRWARWCLVVGVVLLVLAAGGLGAAYALVGRYDSKIARQDLLPAGPKGSPTPSVAPVGKVDGPMNILVVGVDNSGDSRAYQGVYGTRSDTVMLFHLNKDLTRADAVSLPRDSYVHIPGHGDTKINAAFSYGGAPLLIQTVQDLLSITVDHVVVVNFSALHTVTDAVGGVDVTVDKTVKDERTHYVFKQGVNHLDGKLAEIYVRQRYNLPGSDYDRIKRQQQFLHALMAKATSTGVLTNPVKLDALLSAVTAAVTVDKTFPVRDLAFALRGLSASAVSFSTLPMARSEQMDGVDYEIPSSQGISDLSHGLRADDMAGYLKKHPPNNANHGA</sequence>
<dbReference type="NCBIfam" id="TIGR00350">
    <property type="entry name" value="lytR_cpsA_psr"/>
    <property type="match status" value="1"/>
</dbReference>
<name>A0ABN2GTJ6_9ACTN</name>
<dbReference type="InterPro" id="IPR004474">
    <property type="entry name" value="LytR_CpsA_psr"/>
</dbReference>
<dbReference type="Proteomes" id="UP001500618">
    <property type="component" value="Unassembled WGS sequence"/>
</dbReference>
<feature type="transmembrane region" description="Helical" evidence="2">
    <location>
        <begin position="16"/>
        <end position="42"/>
    </location>
</feature>
<keyword evidence="2" id="KW-0472">Membrane</keyword>
<dbReference type="Pfam" id="PF03816">
    <property type="entry name" value="LytR_cpsA_psr"/>
    <property type="match status" value="1"/>
</dbReference>
<feature type="domain" description="Cell envelope-related transcriptional attenuator" evidence="3">
    <location>
        <begin position="100"/>
        <end position="244"/>
    </location>
</feature>
<proteinExistence type="inferred from homology"/>
<evidence type="ECO:0000313" key="4">
    <source>
        <dbReference type="EMBL" id="GAA1676633.1"/>
    </source>
</evidence>
<protein>
    <recommendedName>
        <fullName evidence="3">Cell envelope-related transcriptional attenuator domain-containing protein</fullName>
    </recommendedName>
</protein>
<dbReference type="Gene3D" id="3.40.630.190">
    <property type="entry name" value="LCP protein"/>
    <property type="match status" value="1"/>
</dbReference>
<keyword evidence="2" id="KW-0812">Transmembrane</keyword>
<dbReference type="RefSeq" id="WP_344310390.1">
    <property type="nucleotide sequence ID" value="NZ_BAAANY010000009.1"/>
</dbReference>
<dbReference type="PANTHER" id="PTHR33392:SF6">
    <property type="entry name" value="POLYISOPRENYL-TEICHOIC ACID--PEPTIDOGLYCAN TEICHOIC ACID TRANSFERASE TAGU"/>
    <property type="match status" value="1"/>
</dbReference>
<comment type="caution">
    <text evidence="4">The sequence shown here is derived from an EMBL/GenBank/DDBJ whole genome shotgun (WGS) entry which is preliminary data.</text>
</comment>
<evidence type="ECO:0000256" key="2">
    <source>
        <dbReference type="SAM" id="Phobius"/>
    </source>
</evidence>
<dbReference type="PANTHER" id="PTHR33392">
    <property type="entry name" value="POLYISOPRENYL-TEICHOIC ACID--PEPTIDOGLYCAN TEICHOIC ACID TRANSFERASE TAGU"/>
    <property type="match status" value="1"/>
</dbReference>
<dbReference type="InterPro" id="IPR050922">
    <property type="entry name" value="LytR/CpsA/Psr_CW_biosynth"/>
</dbReference>
<accession>A0ABN2GTJ6</accession>
<evidence type="ECO:0000256" key="1">
    <source>
        <dbReference type="ARBA" id="ARBA00006068"/>
    </source>
</evidence>
<keyword evidence="2" id="KW-1133">Transmembrane helix</keyword>
<organism evidence="4 5">
    <name type="scientific">Fodinicola feengrottensis</name>
    <dbReference type="NCBI Taxonomy" id="435914"/>
    <lineage>
        <taxon>Bacteria</taxon>
        <taxon>Bacillati</taxon>
        <taxon>Actinomycetota</taxon>
        <taxon>Actinomycetes</taxon>
        <taxon>Mycobacteriales</taxon>
        <taxon>Fodinicola</taxon>
    </lineage>
</organism>
<keyword evidence="5" id="KW-1185">Reference proteome</keyword>
<reference evidence="4 5" key="1">
    <citation type="journal article" date="2019" name="Int. J. Syst. Evol. Microbiol.">
        <title>The Global Catalogue of Microorganisms (GCM) 10K type strain sequencing project: providing services to taxonomists for standard genome sequencing and annotation.</title>
        <authorList>
            <consortium name="The Broad Institute Genomics Platform"/>
            <consortium name="The Broad Institute Genome Sequencing Center for Infectious Disease"/>
            <person name="Wu L."/>
            <person name="Ma J."/>
        </authorList>
    </citation>
    <scope>NUCLEOTIDE SEQUENCE [LARGE SCALE GENOMIC DNA]</scope>
    <source>
        <strain evidence="4 5">JCM 14718</strain>
    </source>
</reference>
<dbReference type="EMBL" id="BAAANY010000009">
    <property type="protein sequence ID" value="GAA1676633.1"/>
    <property type="molecule type" value="Genomic_DNA"/>
</dbReference>
<evidence type="ECO:0000259" key="3">
    <source>
        <dbReference type="Pfam" id="PF03816"/>
    </source>
</evidence>
<gene>
    <name evidence="4" type="ORF">GCM10009765_27470</name>
</gene>